<dbReference type="Pfam" id="PF02769">
    <property type="entry name" value="AIRS_C"/>
    <property type="match status" value="1"/>
</dbReference>
<evidence type="ECO:0000259" key="1">
    <source>
        <dbReference type="Pfam" id="PF02769"/>
    </source>
</evidence>
<organism evidence="2">
    <name type="scientific">candidate division TA06 bacterium ADurb.Bin131</name>
    <dbReference type="NCBI Taxonomy" id="1852827"/>
    <lineage>
        <taxon>Bacteria</taxon>
        <taxon>Bacteria division TA06</taxon>
    </lineage>
</organism>
<dbReference type="Gene3D" id="3.90.650.10">
    <property type="entry name" value="PurM-like C-terminal domain"/>
    <property type="match status" value="1"/>
</dbReference>
<comment type="caution">
    <text evidence="2">The sequence shown here is derived from an EMBL/GenBank/DDBJ whole genome shotgun (WGS) entry which is preliminary data.</text>
</comment>
<protein>
    <submittedName>
        <fullName evidence="2">Selenide, water dikinase</fullName>
        <ecNumber evidence="2">2.7.9.3</ecNumber>
    </submittedName>
</protein>
<keyword evidence="2" id="KW-0808">Transferase</keyword>
<dbReference type="InterPro" id="IPR011854">
    <property type="entry name" value="HypE"/>
</dbReference>
<dbReference type="InterPro" id="IPR036676">
    <property type="entry name" value="PurM-like_C_sf"/>
</dbReference>
<dbReference type="AlphaFoldDB" id="A0A1V6CA58"/>
<gene>
    <name evidence="2" type="primary">selD</name>
    <name evidence="2" type="ORF">BWX89_00784</name>
</gene>
<proteinExistence type="predicted"/>
<dbReference type="SUPFAM" id="SSF56042">
    <property type="entry name" value="PurM C-terminal domain-like"/>
    <property type="match status" value="1"/>
</dbReference>
<name>A0A1V6CA58_UNCT6</name>
<dbReference type="InterPro" id="IPR010918">
    <property type="entry name" value="PurM-like_C_dom"/>
</dbReference>
<dbReference type="EMBL" id="MWDQ01000065">
    <property type="protein sequence ID" value="OQB73787.1"/>
    <property type="molecule type" value="Genomic_DNA"/>
</dbReference>
<feature type="domain" description="PurM-like C-terminal" evidence="1">
    <location>
        <begin position="16"/>
        <end position="171"/>
    </location>
</feature>
<evidence type="ECO:0000313" key="2">
    <source>
        <dbReference type="EMBL" id="OQB73787.1"/>
    </source>
</evidence>
<reference evidence="2" key="1">
    <citation type="submission" date="2017-02" db="EMBL/GenBank/DDBJ databases">
        <title>Delving into the versatile metabolic prowess of the omnipresent phylum Bacteroidetes.</title>
        <authorList>
            <person name="Nobu M.K."/>
            <person name="Mei R."/>
            <person name="Narihiro T."/>
            <person name="Kuroda K."/>
            <person name="Liu W.-T."/>
        </authorList>
    </citation>
    <scope>NUCLEOTIDE SEQUENCE</scope>
    <source>
        <strain evidence="2">ADurb.Bin131</strain>
    </source>
</reference>
<dbReference type="GO" id="GO:0004756">
    <property type="term" value="F:selenide, water dikinase activity"/>
    <property type="evidence" value="ECO:0007669"/>
    <property type="project" value="UniProtKB-EC"/>
</dbReference>
<dbReference type="Proteomes" id="UP000485562">
    <property type="component" value="Unassembled WGS sequence"/>
</dbReference>
<dbReference type="EC" id="2.7.9.3" evidence="2"/>
<dbReference type="GO" id="GO:0051604">
    <property type="term" value="P:protein maturation"/>
    <property type="evidence" value="ECO:0007669"/>
    <property type="project" value="TreeGrafter"/>
</dbReference>
<dbReference type="PANTHER" id="PTHR30303">
    <property type="entry name" value="HYDROGENASE ISOENZYMES FORMATION PROTEIN HYPE"/>
    <property type="match status" value="1"/>
</dbReference>
<sequence>MVGEKMSGIKQEKDIKEGDSLLLVKEVGIEGSSILARKNASVRRKFPELAKKAFEAIKKPGISVVNEAITAWKTVPVIRMHDPTEGGLTSGIVELAEILQCGFIIEEEKIKIYKPAKVFCDYLGIDIYGLISSGCLLVVVPQNYAANLVSVYKNKKVPVSIIGVATKEKKVLLKRKDNSIREFSFAQDQIIGV</sequence>
<dbReference type="PANTHER" id="PTHR30303:SF4">
    <property type="entry name" value="HYDROGENASE EXPRESSION_FORMATION PROTEIN HYPE"/>
    <property type="match status" value="1"/>
</dbReference>
<accession>A0A1V6CA58</accession>